<dbReference type="AlphaFoldDB" id="A0A4R0RC20"/>
<dbReference type="EMBL" id="RWJN01000420">
    <property type="protein sequence ID" value="TCD61899.1"/>
    <property type="molecule type" value="Genomic_DNA"/>
</dbReference>
<organism evidence="2 3">
    <name type="scientific">Steccherinum ochraceum</name>
    <dbReference type="NCBI Taxonomy" id="92696"/>
    <lineage>
        <taxon>Eukaryota</taxon>
        <taxon>Fungi</taxon>
        <taxon>Dikarya</taxon>
        <taxon>Basidiomycota</taxon>
        <taxon>Agaricomycotina</taxon>
        <taxon>Agaricomycetes</taxon>
        <taxon>Polyporales</taxon>
        <taxon>Steccherinaceae</taxon>
        <taxon>Steccherinum</taxon>
    </lineage>
</organism>
<name>A0A4R0RC20_9APHY</name>
<gene>
    <name evidence="2" type="ORF">EIP91_007781</name>
</gene>
<dbReference type="Proteomes" id="UP000292702">
    <property type="component" value="Unassembled WGS sequence"/>
</dbReference>
<sequence>MDRCSEINDATTPHAPQSPALVESVGTQEPKQALAAGPTKASRPELYVFAKTSSCTLQADVADTKAEDQYKDRKDKHARLHEAHARWPYDMWSIEKPLSVTYRRTVYGDNVQCGPSASALDRTLEDRLYWEMESGSRYHLMPSLERDLQDMDLGERDECRGDTSDNKADTSESPSEA</sequence>
<comment type="caution">
    <text evidence="2">The sequence shown here is derived from an EMBL/GenBank/DDBJ whole genome shotgun (WGS) entry which is preliminary data.</text>
</comment>
<reference evidence="2 3" key="1">
    <citation type="submission" date="2018-11" db="EMBL/GenBank/DDBJ databases">
        <title>Genome assembly of Steccherinum ochraceum LE-BIN_3174, the white-rot fungus of the Steccherinaceae family (The Residual Polyporoid clade, Polyporales, Basidiomycota).</title>
        <authorList>
            <person name="Fedorova T.V."/>
            <person name="Glazunova O.A."/>
            <person name="Landesman E.O."/>
            <person name="Moiseenko K.V."/>
            <person name="Psurtseva N.V."/>
            <person name="Savinova O.S."/>
            <person name="Shakhova N.V."/>
            <person name="Tyazhelova T.V."/>
            <person name="Vasina D.V."/>
        </authorList>
    </citation>
    <scope>NUCLEOTIDE SEQUENCE [LARGE SCALE GENOMIC DNA]</scope>
    <source>
        <strain evidence="2 3">LE-BIN_3174</strain>
    </source>
</reference>
<feature type="region of interest" description="Disordered" evidence="1">
    <location>
        <begin position="149"/>
        <end position="177"/>
    </location>
</feature>
<feature type="compositionally biased region" description="Basic and acidic residues" evidence="1">
    <location>
        <begin position="149"/>
        <end position="170"/>
    </location>
</feature>
<protein>
    <submittedName>
        <fullName evidence="2">Uncharacterized protein</fullName>
    </submittedName>
</protein>
<evidence type="ECO:0000313" key="3">
    <source>
        <dbReference type="Proteomes" id="UP000292702"/>
    </source>
</evidence>
<evidence type="ECO:0000313" key="2">
    <source>
        <dbReference type="EMBL" id="TCD61899.1"/>
    </source>
</evidence>
<feature type="region of interest" description="Disordered" evidence="1">
    <location>
        <begin position="1"/>
        <end position="41"/>
    </location>
</feature>
<evidence type="ECO:0000256" key="1">
    <source>
        <dbReference type="SAM" id="MobiDB-lite"/>
    </source>
</evidence>
<accession>A0A4R0RC20</accession>
<proteinExistence type="predicted"/>
<keyword evidence="3" id="KW-1185">Reference proteome</keyword>